<dbReference type="Proteomes" id="UP000323506">
    <property type="component" value="Chromosome D10"/>
</dbReference>
<evidence type="ECO:0000313" key="2">
    <source>
        <dbReference type="EMBL" id="TYG50633.1"/>
    </source>
</evidence>
<evidence type="ECO:0000256" key="1">
    <source>
        <dbReference type="SAM" id="Coils"/>
    </source>
</evidence>
<keyword evidence="1" id="KW-0175">Coiled coil</keyword>
<feature type="coiled-coil region" evidence="1">
    <location>
        <begin position="281"/>
        <end position="414"/>
    </location>
</feature>
<dbReference type="SUPFAM" id="SSF57997">
    <property type="entry name" value="Tropomyosin"/>
    <property type="match status" value="1"/>
</dbReference>
<organism evidence="2 3">
    <name type="scientific">Gossypium darwinii</name>
    <name type="common">Darwin's cotton</name>
    <name type="synonym">Gossypium barbadense var. darwinii</name>
    <dbReference type="NCBI Taxonomy" id="34276"/>
    <lineage>
        <taxon>Eukaryota</taxon>
        <taxon>Viridiplantae</taxon>
        <taxon>Streptophyta</taxon>
        <taxon>Embryophyta</taxon>
        <taxon>Tracheophyta</taxon>
        <taxon>Spermatophyta</taxon>
        <taxon>Magnoliopsida</taxon>
        <taxon>eudicotyledons</taxon>
        <taxon>Gunneridae</taxon>
        <taxon>Pentapetalae</taxon>
        <taxon>rosids</taxon>
        <taxon>malvids</taxon>
        <taxon>Malvales</taxon>
        <taxon>Malvaceae</taxon>
        <taxon>Malvoideae</taxon>
        <taxon>Gossypium</taxon>
    </lineage>
</organism>
<accession>A0A5D2B3I5</accession>
<dbReference type="EMBL" id="CM017710">
    <property type="protein sequence ID" value="TYG50633.1"/>
    <property type="molecule type" value="Genomic_DNA"/>
</dbReference>
<evidence type="ECO:0000313" key="3">
    <source>
        <dbReference type="Proteomes" id="UP000323506"/>
    </source>
</evidence>
<feature type="coiled-coil region" evidence="1">
    <location>
        <begin position="188"/>
        <end position="253"/>
    </location>
</feature>
<name>A0A5D2B3I5_GOSDA</name>
<reference evidence="2 3" key="1">
    <citation type="submission" date="2019-06" db="EMBL/GenBank/DDBJ databases">
        <title>WGS assembly of Gossypium darwinii.</title>
        <authorList>
            <person name="Chen Z.J."/>
            <person name="Sreedasyam A."/>
            <person name="Ando A."/>
            <person name="Song Q."/>
            <person name="De L."/>
            <person name="Hulse-Kemp A."/>
            <person name="Ding M."/>
            <person name="Ye W."/>
            <person name="Kirkbride R."/>
            <person name="Jenkins J."/>
            <person name="Plott C."/>
            <person name="Lovell J."/>
            <person name="Lin Y.-M."/>
            <person name="Vaughn R."/>
            <person name="Liu B."/>
            <person name="Li W."/>
            <person name="Simpson S."/>
            <person name="Scheffler B."/>
            <person name="Saski C."/>
            <person name="Grover C."/>
            <person name="Hu G."/>
            <person name="Conover J."/>
            <person name="Carlson J."/>
            <person name="Shu S."/>
            <person name="Boston L."/>
            <person name="Williams M."/>
            <person name="Peterson D."/>
            <person name="Mcgee K."/>
            <person name="Jones D."/>
            <person name="Wendel J."/>
            <person name="Stelly D."/>
            <person name="Grimwood J."/>
            <person name="Schmutz J."/>
        </authorList>
    </citation>
    <scope>NUCLEOTIDE SEQUENCE [LARGE SCALE GENOMIC DNA]</scope>
    <source>
        <strain evidence="2">1808015.09</strain>
    </source>
</reference>
<protein>
    <submittedName>
        <fullName evidence="2">Uncharacterized protein</fullName>
    </submittedName>
</protein>
<proteinExistence type="predicted"/>
<dbReference type="AlphaFoldDB" id="A0A5D2B3I5"/>
<sequence length="568" mass="64686">MATLGLLNAKAEPATCNAPAPAQAVIEGAVAEGERCSTIPSSTKGGQSSSRWQQLNLMFQEHKARGAELYRQANNVIHRLMFELQINFIGNVQKSLILTKEQVTKLVIDWDIVDRLPMLKEQNSLQNIALELDASARNKADENAMKLAEDLKRLNEELHTRIVYLAWLKGDFECCQILIDKWEWETNKEQFMELAEDMKRQNEEFDNRIVEMERLKGIFECWLLEIDETKGGLSIAEDKVEIQRQRIMEADENALKLAFTFKGYHIFPCRSSIGLIVDMQAEELHNRVVEVERLKGIAEQELETTKERLSIAEDELEIQRQRTMEANENAMKLAQDLKRQNEELRNRVVEVEQLKGSAEQELETTKERLSIAEERVMVANENAMKLVVDLKRQNEELRNRVVEAEQLKGSAERKLETTKGHLSVAEGKVQHIMEQSLGYCQEFGMHALSAVQLVHGPLDLSMMNFGLIKELPEGFDPICPDGVAIERWKQTINMDEVINVTLGPVVDAADVTALGHEEEYKQCKEKGATRLSCSRSPSAKRSSHQHLGCKDKLHAEGARSSKKCLRKW</sequence>
<keyword evidence="3" id="KW-1185">Reference proteome</keyword>
<gene>
    <name evidence="2" type="ORF">ES288_D10G190500v1</name>
</gene>